<dbReference type="OrthoDB" id="9796616at2"/>
<protein>
    <submittedName>
        <fullName evidence="9">Rod shape-determining protein MreD</fullName>
    </submittedName>
</protein>
<dbReference type="Proteomes" id="UP000050326">
    <property type="component" value="Unassembled WGS sequence"/>
</dbReference>
<dbReference type="InterPro" id="IPR007227">
    <property type="entry name" value="Cell_shape_determining_MreD"/>
</dbReference>
<comment type="similarity">
    <text evidence="2">Belongs to the MreD family.</text>
</comment>
<evidence type="ECO:0000313" key="9">
    <source>
        <dbReference type="EMBL" id="KPU42246.1"/>
    </source>
</evidence>
<dbReference type="GO" id="GO:0005886">
    <property type="term" value="C:plasma membrane"/>
    <property type="evidence" value="ECO:0007669"/>
    <property type="project" value="UniProtKB-SubCell"/>
</dbReference>
<dbReference type="Pfam" id="PF04093">
    <property type="entry name" value="MreD"/>
    <property type="match status" value="1"/>
</dbReference>
<evidence type="ECO:0000256" key="3">
    <source>
        <dbReference type="ARBA" id="ARBA00022475"/>
    </source>
</evidence>
<comment type="subcellular location">
    <subcellularLocation>
        <location evidence="1">Cell membrane</location>
        <topology evidence="1">Multi-pass membrane protein</topology>
    </subcellularLocation>
</comment>
<dbReference type="PIRSF" id="PIRSF037497">
    <property type="entry name" value="MreD_Clostridium/Treponema_prd"/>
    <property type="match status" value="1"/>
</dbReference>
<feature type="transmembrane region" description="Helical" evidence="8">
    <location>
        <begin position="33"/>
        <end position="56"/>
    </location>
</feature>
<evidence type="ECO:0000256" key="2">
    <source>
        <dbReference type="ARBA" id="ARBA00007776"/>
    </source>
</evidence>
<gene>
    <name evidence="9" type="ORF">OXPF_40300</name>
</gene>
<keyword evidence="7 8" id="KW-0472">Membrane</keyword>
<evidence type="ECO:0000256" key="1">
    <source>
        <dbReference type="ARBA" id="ARBA00004651"/>
    </source>
</evidence>
<evidence type="ECO:0000256" key="7">
    <source>
        <dbReference type="ARBA" id="ARBA00023136"/>
    </source>
</evidence>
<proteinExistence type="inferred from homology"/>
<organism evidence="9 10">
    <name type="scientific">Oxobacter pfennigii</name>
    <dbReference type="NCBI Taxonomy" id="36849"/>
    <lineage>
        <taxon>Bacteria</taxon>
        <taxon>Bacillati</taxon>
        <taxon>Bacillota</taxon>
        <taxon>Clostridia</taxon>
        <taxon>Eubacteriales</taxon>
        <taxon>Clostridiaceae</taxon>
        <taxon>Oxobacter</taxon>
    </lineage>
</organism>
<evidence type="ECO:0000313" key="10">
    <source>
        <dbReference type="Proteomes" id="UP000050326"/>
    </source>
</evidence>
<keyword evidence="4 8" id="KW-0812">Transmembrane</keyword>
<dbReference type="EMBL" id="LKET01000068">
    <property type="protein sequence ID" value="KPU42246.1"/>
    <property type="molecule type" value="Genomic_DNA"/>
</dbReference>
<dbReference type="NCBIfam" id="TIGR03426">
    <property type="entry name" value="shape_MreD"/>
    <property type="match status" value="1"/>
</dbReference>
<keyword evidence="10" id="KW-1185">Reference proteome</keyword>
<sequence length="167" mass="18725">MKKFAIPLLLLILTALQNSLFEYIKVFGVKPNIVLVFVICITLIKGNPLGTIVGIGGGILEDIFFQGAFGINSISCMLAAFIIGSVEGKIYKDNVIVPGFFVFAGTVIKEMIVYLFLYLIRTELDIMTALTSKIIPEAIYNTILAFLFYRYIVKFVNKIFAEQAWKY</sequence>
<evidence type="ECO:0000256" key="4">
    <source>
        <dbReference type="ARBA" id="ARBA00022692"/>
    </source>
</evidence>
<name>A0A0P8Y722_9CLOT</name>
<evidence type="ECO:0000256" key="6">
    <source>
        <dbReference type="ARBA" id="ARBA00022989"/>
    </source>
</evidence>
<dbReference type="GO" id="GO:0008360">
    <property type="term" value="P:regulation of cell shape"/>
    <property type="evidence" value="ECO:0007669"/>
    <property type="project" value="UniProtKB-KW"/>
</dbReference>
<accession>A0A0P8Y722</accession>
<keyword evidence="3" id="KW-1003">Cell membrane</keyword>
<dbReference type="RefSeq" id="WP_054876977.1">
    <property type="nucleotide sequence ID" value="NZ_LKET01000068.1"/>
</dbReference>
<feature type="transmembrane region" description="Helical" evidence="8">
    <location>
        <begin position="63"/>
        <end position="83"/>
    </location>
</feature>
<reference evidence="9 10" key="1">
    <citation type="submission" date="2015-09" db="EMBL/GenBank/DDBJ databases">
        <title>Genome sequence of Oxobacter pfennigii DSM 3222.</title>
        <authorList>
            <person name="Poehlein A."/>
            <person name="Bengelsdorf F.R."/>
            <person name="Schiel-Bengelsdorf B."/>
            <person name="Duerre P."/>
            <person name="Daniel R."/>
        </authorList>
    </citation>
    <scope>NUCLEOTIDE SEQUENCE [LARGE SCALE GENOMIC DNA]</scope>
    <source>
        <strain evidence="9 10">DSM 3222</strain>
    </source>
</reference>
<comment type="caution">
    <text evidence="9">The sequence shown here is derived from an EMBL/GenBank/DDBJ whole genome shotgun (WGS) entry which is preliminary data.</text>
</comment>
<keyword evidence="6 8" id="KW-1133">Transmembrane helix</keyword>
<evidence type="ECO:0000256" key="8">
    <source>
        <dbReference type="SAM" id="Phobius"/>
    </source>
</evidence>
<dbReference type="AlphaFoldDB" id="A0A0P8Y722"/>
<evidence type="ECO:0000256" key="5">
    <source>
        <dbReference type="ARBA" id="ARBA00022960"/>
    </source>
</evidence>
<feature type="transmembrane region" description="Helical" evidence="8">
    <location>
        <begin position="95"/>
        <end position="120"/>
    </location>
</feature>
<dbReference type="InterPro" id="IPR017225">
    <property type="entry name" value="Cell_shape_determin_MreD_prd"/>
</dbReference>
<keyword evidence="5" id="KW-0133">Cell shape</keyword>
<dbReference type="STRING" id="36849.OXPF_40300"/>